<reference evidence="1 2" key="1">
    <citation type="submission" date="2018-02" db="EMBL/GenBank/DDBJ databases">
        <title>Genomic Encyclopedia of Archaeal and Bacterial Type Strains, Phase II (KMG-II): from individual species to whole genera.</title>
        <authorList>
            <person name="Goeker M."/>
        </authorList>
    </citation>
    <scope>NUCLEOTIDE SEQUENCE [LARGE SCALE GENOMIC DNA]</scope>
    <source>
        <strain evidence="1 2">DSM 16809</strain>
    </source>
</reference>
<proteinExistence type="predicted"/>
<sequence>MTKKEIDHIIKKESGTVLLVKDSGQTFFEAILNNWISFLSVLYFLSQKKLNYLVLTEKRIILIIRNKVSNEYTLSDFETINYNGIKSVLEITDANQQLSIPLTKLNISYEESKILKHQLSEFLIRKKRCRITQLSKCKLISYI</sequence>
<accession>A0A2S6IRR9</accession>
<comment type="caution">
    <text evidence="1">The sequence shown here is derived from an EMBL/GenBank/DDBJ whole genome shotgun (WGS) entry which is preliminary data.</text>
</comment>
<protein>
    <recommendedName>
        <fullName evidence="3">PH (Pleckstrin Homology) domain-containing protein</fullName>
    </recommendedName>
</protein>
<dbReference type="Proteomes" id="UP000239002">
    <property type="component" value="Unassembled WGS sequence"/>
</dbReference>
<dbReference type="EMBL" id="PTJE01000001">
    <property type="protein sequence ID" value="PPK96830.1"/>
    <property type="molecule type" value="Genomic_DNA"/>
</dbReference>
<name>A0A2S6IRR9_9FLAO</name>
<keyword evidence="2" id="KW-1185">Reference proteome</keyword>
<evidence type="ECO:0000313" key="2">
    <source>
        <dbReference type="Proteomes" id="UP000239002"/>
    </source>
</evidence>
<dbReference type="AlphaFoldDB" id="A0A2S6IRR9"/>
<evidence type="ECO:0000313" key="1">
    <source>
        <dbReference type="EMBL" id="PPK96830.1"/>
    </source>
</evidence>
<organism evidence="1 2">
    <name type="scientific">Nonlabens xylanidelens</name>
    <dbReference type="NCBI Taxonomy" id="191564"/>
    <lineage>
        <taxon>Bacteria</taxon>
        <taxon>Pseudomonadati</taxon>
        <taxon>Bacteroidota</taxon>
        <taxon>Flavobacteriia</taxon>
        <taxon>Flavobacteriales</taxon>
        <taxon>Flavobacteriaceae</taxon>
        <taxon>Nonlabens</taxon>
    </lineage>
</organism>
<evidence type="ECO:0008006" key="3">
    <source>
        <dbReference type="Google" id="ProtNLM"/>
    </source>
</evidence>
<gene>
    <name evidence="1" type="ORF">LY01_00655</name>
</gene>
<dbReference type="OrthoDB" id="1445027at2"/>
<dbReference type="RefSeq" id="WP_104514364.1">
    <property type="nucleotide sequence ID" value="NZ_MQVW01000027.1"/>
</dbReference>